<evidence type="ECO:0000313" key="3">
    <source>
        <dbReference type="Proteomes" id="UP000234412"/>
    </source>
</evidence>
<feature type="domain" description="Metal-independent restriction enzyme BfiI DNA binding" evidence="1">
    <location>
        <begin position="7"/>
        <end position="160"/>
    </location>
</feature>
<reference evidence="2 3" key="2">
    <citation type="submission" date="2018-01" db="EMBL/GenBank/DDBJ databases">
        <title>Genomic study of Klebsiella pneumoniae.</title>
        <authorList>
            <person name="Yang Y."/>
            <person name="Bicalho R."/>
        </authorList>
    </citation>
    <scope>NUCLEOTIDE SEQUENCE [LARGE SCALE GENOMIC DNA]</scope>
    <source>
        <strain evidence="2 3">A8</strain>
    </source>
</reference>
<name>A0A2N4YRM6_KLEVA</name>
<dbReference type="InterPro" id="IPR040731">
    <property type="entry name" value="BfiI_DBD"/>
</dbReference>
<protein>
    <recommendedName>
        <fullName evidence="1">Metal-independent restriction enzyme BfiI DNA binding domain-containing protein</fullName>
    </recommendedName>
</protein>
<sequence length="160" mass="18292">MYNQQLSTLIVSLVDTDTNRIMANPGEDAGKGSQYIWLSKDTLDFFPPLDQKNDREKVAEYTLINLNYVDLNEIREERVTYEADNNMDVRLGTGRLRYRKIAQPGDLACITRTGVKEYQLRIIQQGSASYDLLKAKATTSIGHKGKKFGFLDNETFFQII</sequence>
<organism evidence="2 3">
    <name type="scientific">Klebsiella variicola</name>
    <dbReference type="NCBI Taxonomy" id="244366"/>
    <lineage>
        <taxon>Bacteria</taxon>
        <taxon>Pseudomonadati</taxon>
        <taxon>Pseudomonadota</taxon>
        <taxon>Gammaproteobacteria</taxon>
        <taxon>Enterobacterales</taxon>
        <taxon>Enterobacteriaceae</taxon>
        <taxon>Klebsiella/Raoultella group</taxon>
        <taxon>Klebsiella</taxon>
        <taxon>Klebsiella pneumoniae complex</taxon>
    </lineage>
</organism>
<dbReference type="Gene3D" id="2.40.330.30">
    <property type="match status" value="1"/>
</dbReference>
<gene>
    <name evidence="2" type="ORF">CWN47_31995</name>
</gene>
<evidence type="ECO:0000259" key="1">
    <source>
        <dbReference type="Pfam" id="PF18243"/>
    </source>
</evidence>
<comment type="caution">
    <text evidence="2">The sequence shown here is derived from an EMBL/GenBank/DDBJ whole genome shotgun (WGS) entry which is preliminary data.</text>
</comment>
<dbReference type="EMBL" id="PIDP01001843">
    <property type="protein sequence ID" value="PLM86061.1"/>
    <property type="molecule type" value="Genomic_DNA"/>
</dbReference>
<dbReference type="AlphaFoldDB" id="A0A2N4YRM6"/>
<dbReference type="Proteomes" id="UP000234412">
    <property type="component" value="Unassembled WGS sequence"/>
</dbReference>
<reference evidence="2 3" key="1">
    <citation type="submission" date="2017-11" db="EMBL/GenBank/DDBJ databases">
        <authorList>
            <person name="Han C.G."/>
        </authorList>
    </citation>
    <scope>NUCLEOTIDE SEQUENCE [LARGE SCALE GENOMIC DNA]</scope>
    <source>
        <strain evidence="2 3">A8</strain>
    </source>
</reference>
<evidence type="ECO:0000313" key="2">
    <source>
        <dbReference type="EMBL" id="PLM86061.1"/>
    </source>
</evidence>
<dbReference type="Pfam" id="PF18243">
    <property type="entry name" value="BfiI_DBD"/>
    <property type="match status" value="1"/>
</dbReference>
<proteinExistence type="predicted"/>
<accession>A0A2N4YRM6</accession>